<dbReference type="InterPro" id="IPR032727">
    <property type="entry name" value="CLAMP"/>
</dbReference>
<dbReference type="EMBL" id="MCGO01000032">
    <property type="protein sequence ID" value="ORY41347.1"/>
    <property type="molecule type" value="Genomic_DNA"/>
</dbReference>
<proteinExistence type="predicted"/>
<reference evidence="1 2" key="1">
    <citation type="submission" date="2016-07" db="EMBL/GenBank/DDBJ databases">
        <title>Pervasive Adenine N6-methylation of Active Genes in Fungi.</title>
        <authorList>
            <consortium name="DOE Joint Genome Institute"/>
            <person name="Mondo S.J."/>
            <person name="Dannebaum R.O."/>
            <person name="Kuo R.C."/>
            <person name="Labutti K."/>
            <person name="Haridas S."/>
            <person name="Kuo A."/>
            <person name="Salamov A."/>
            <person name="Ahrendt S.R."/>
            <person name="Lipzen A."/>
            <person name="Sullivan W."/>
            <person name="Andreopoulos W.B."/>
            <person name="Clum A."/>
            <person name="Lindquist E."/>
            <person name="Daum C."/>
            <person name="Ramamoorthy G.K."/>
            <person name="Gryganskyi A."/>
            <person name="Culley D."/>
            <person name="Magnuson J.K."/>
            <person name="James T.Y."/>
            <person name="O'Malley M.A."/>
            <person name="Stajich J.E."/>
            <person name="Spatafora J.W."/>
            <person name="Visel A."/>
            <person name="Grigoriev I.V."/>
        </authorList>
    </citation>
    <scope>NUCLEOTIDE SEQUENCE [LARGE SCALE GENOMIC DNA]</scope>
    <source>
        <strain evidence="1 2">JEL800</strain>
    </source>
</reference>
<dbReference type="AlphaFoldDB" id="A0A1Y2C379"/>
<dbReference type="OrthoDB" id="425082at2759"/>
<protein>
    <submittedName>
        <fullName evidence="1">Uncharacterized protein</fullName>
    </submittedName>
</protein>
<keyword evidence="2" id="KW-1185">Reference proteome</keyword>
<comment type="caution">
    <text evidence="1">The sequence shown here is derived from an EMBL/GenBank/DDBJ whole genome shotgun (WGS) entry which is preliminary data.</text>
</comment>
<accession>A0A1Y2C379</accession>
<name>A0A1Y2C379_9FUNG</name>
<evidence type="ECO:0000313" key="1">
    <source>
        <dbReference type="EMBL" id="ORY41347.1"/>
    </source>
</evidence>
<dbReference type="PANTHER" id="PTHR28457:SF1">
    <property type="entry name" value="CILIA- AND FLAGELLA-ASSOCIATED PROTEIN 119"/>
    <property type="match status" value="1"/>
</dbReference>
<sequence length="94" mass="11076">MADCLVWHDISMKQVYDFYDQQTPEEGLKCVSGYFPNDPNPEKNAILSDFYYYILTLAKENGFTPEKASALFSIMKTTHARVTCKRELFLFRWF</sequence>
<organism evidence="1 2">
    <name type="scientific">Rhizoclosmatium globosum</name>
    <dbReference type="NCBI Taxonomy" id="329046"/>
    <lineage>
        <taxon>Eukaryota</taxon>
        <taxon>Fungi</taxon>
        <taxon>Fungi incertae sedis</taxon>
        <taxon>Chytridiomycota</taxon>
        <taxon>Chytridiomycota incertae sedis</taxon>
        <taxon>Chytridiomycetes</taxon>
        <taxon>Chytridiales</taxon>
        <taxon>Chytriomycetaceae</taxon>
        <taxon>Rhizoclosmatium</taxon>
    </lineage>
</organism>
<dbReference type="PANTHER" id="PTHR28457">
    <property type="entry name" value="COILED-COIL DOMAIN-CONTAINING PROTEIN 189"/>
    <property type="match status" value="1"/>
</dbReference>
<dbReference type="Proteomes" id="UP000193642">
    <property type="component" value="Unassembled WGS sequence"/>
</dbReference>
<gene>
    <name evidence="1" type="ORF">BCR33DRAFT_344719</name>
</gene>
<evidence type="ECO:0000313" key="2">
    <source>
        <dbReference type="Proteomes" id="UP000193642"/>
    </source>
</evidence>